<keyword evidence="3" id="KW-1185">Reference proteome</keyword>
<keyword evidence="1" id="KW-1133">Transmembrane helix</keyword>
<organism evidence="2 3">
    <name type="scientific">Aeromicrobium ginsengisoli</name>
    <dbReference type="NCBI Taxonomy" id="363867"/>
    <lineage>
        <taxon>Bacteria</taxon>
        <taxon>Bacillati</taxon>
        <taxon>Actinomycetota</taxon>
        <taxon>Actinomycetes</taxon>
        <taxon>Propionibacteriales</taxon>
        <taxon>Nocardioidaceae</taxon>
        <taxon>Aeromicrobium</taxon>
    </lineage>
</organism>
<dbReference type="EMBL" id="SDPQ02000001">
    <property type="protein sequence ID" value="KAA1399598.1"/>
    <property type="molecule type" value="Genomic_DNA"/>
</dbReference>
<evidence type="ECO:0000313" key="2">
    <source>
        <dbReference type="EMBL" id="KAA1399598.1"/>
    </source>
</evidence>
<reference evidence="2" key="1">
    <citation type="submission" date="2019-09" db="EMBL/GenBank/DDBJ databases">
        <authorList>
            <person name="Li J."/>
        </authorList>
    </citation>
    <scope>NUCLEOTIDE SEQUENCE [LARGE SCALE GENOMIC DNA]</scope>
    <source>
        <strain evidence="2">JCM 14732</strain>
    </source>
</reference>
<evidence type="ECO:0000313" key="3">
    <source>
        <dbReference type="Proteomes" id="UP000380867"/>
    </source>
</evidence>
<feature type="transmembrane region" description="Helical" evidence="1">
    <location>
        <begin position="21"/>
        <end position="40"/>
    </location>
</feature>
<dbReference type="AlphaFoldDB" id="A0A5M4FI04"/>
<evidence type="ECO:0008006" key="4">
    <source>
        <dbReference type="Google" id="ProtNLM"/>
    </source>
</evidence>
<feature type="transmembrane region" description="Helical" evidence="1">
    <location>
        <begin position="135"/>
        <end position="153"/>
    </location>
</feature>
<protein>
    <recommendedName>
        <fullName evidence="4">PH domain-containing protein</fullName>
    </recommendedName>
</protein>
<evidence type="ECO:0000256" key="1">
    <source>
        <dbReference type="SAM" id="Phobius"/>
    </source>
</evidence>
<dbReference type="OrthoDB" id="9989687at2"/>
<name>A0A5M4FI04_9ACTN</name>
<keyword evidence="1" id="KW-0812">Transmembrane</keyword>
<proteinExistence type="predicted"/>
<keyword evidence="1" id="KW-0472">Membrane</keyword>
<accession>A0A5M4FI04</accession>
<feature type="transmembrane region" description="Helical" evidence="1">
    <location>
        <begin position="110"/>
        <end position="129"/>
    </location>
</feature>
<dbReference type="RefSeq" id="WP_149687735.1">
    <property type="nucleotide sequence ID" value="NZ_SDPQ02000001.1"/>
</dbReference>
<comment type="caution">
    <text evidence="2">The sequence shown here is derived from an EMBL/GenBank/DDBJ whole genome shotgun (WGS) entry which is preliminary data.</text>
</comment>
<feature type="transmembrane region" description="Helical" evidence="1">
    <location>
        <begin position="46"/>
        <end position="68"/>
    </location>
</feature>
<sequence length="266" mass="28861">MDEQRTAWWRRPRAKVSFSRLWAGGALVIATAFLVGLGVIVDDGRWRAKVLGGLVSALSFGIMLLVVVHLSRPVRTYDSIASADTDAMADWDAAMRTSGRVEVALSPLKVLLTFVGITAVLVVTGLMVLRSGDPVGVVIGLVVFIMFAFLGLVPHFQFVTGSKPAVQVDALGIQIARWGRLTIPWSAVQHVEVLQSTARQANVIIRVTPTFDAQDFAARPLILRLIEMPSRASSGDSYAIPSTTRANARTLAAWLAKEKLERRGTT</sequence>
<dbReference type="Proteomes" id="UP000380867">
    <property type="component" value="Unassembled WGS sequence"/>
</dbReference>
<gene>
    <name evidence="2" type="ORF">ESP70_002200</name>
</gene>